<dbReference type="AlphaFoldDB" id="A0A9P3LIE6"/>
<protein>
    <submittedName>
        <fullName evidence="2">Uncharacterized protein</fullName>
    </submittedName>
</protein>
<sequence>MVWRSKSGHDEHEILCAGIAFRGVPRYGKLGRREQHGEPWVLGFMPANLRTFCFRHEDPARRIVLPSRPPPSMAGVASGPGVK</sequence>
<keyword evidence="3" id="KW-1185">Reference proteome</keyword>
<gene>
    <name evidence="2" type="ORF">PsYK624_117750</name>
</gene>
<dbReference type="EMBL" id="BPQB01000050">
    <property type="protein sequence ID" value="GJE95589.1"/>
    <property type="molecule type" value="Genomic_DNA"/>
</dbReference>
<comment type="caution">
    <text evidence="2">The sequence shown here is derived from an EMBL/GenBank/DDBJ whole genome shotgun (WGS) entry which is preliminary data.</text>
</comment>
<proteinExistence type="predicted"/>
<reference evidence="2 3" key="1">
    <citation type="submission" date="2021-08" db="EMBL/GenBank/DDBJ databases">
        <title>Draft Genome Sequence of Phanerochaete sordida strain YK-624.</title>
        <authorList>
            <person name="Mori T."/>
            <person name="Dohra H."/>
            <person name="Suzuki T."/>
            <person name="Kawagishi H."/>
            <person name="Hirai H."/>
        </authorList>
    </citation>
    <scope>NUCLEOTIDE SEQUENCE [LARGE SCALE GENOMIC DNA]</scope>
    <source>
        <strain evidence="2 3">YK-624</strain>
    </source>
</reference>
<evidence type="ECO:0000256" key="1">
    <source>
        <dbReference type="SAM" id="MobiDB-lite"/>
    </source>
</evidence>
<evidence type="ECO:0000313" key="2">
    <source>
        <dbReference type="EMBL" id="GJE95589.1"/>
    </source>
</evidence>
<dbReference type="Proteomes" id="UP000703269">
    <property type="component" value="Unassembled WGS sequence"/>
</dbReference>
<feature type="region of interest" description="Disordered" evidence="1">
    <location>
        <begin position="64"/>
        <end position="83"/>
    </location>
</feature>
<name>A0A9P3LIE6_9APHY</name>
<accession>A0A9P3LIE6</accession>
<organism evidence="2 3">
    <name type="scientific">Phanerochaete sordida</name>
    <dbReference type="NCBI Taxonomy" id="48140"/>
    <lineage>
        <taxon>Eukaryota</taxon>
        <taxon>Fungi</taxon>
        <taxon>Dikarya</taxon>
        <taxon>Basidiomycota</taxon>
        <taxon>Agaricomycotina</taxon>
        <taxon>Agaricomycetes</taxon>
        <taxon>Polyporales</taxon>
        <taxon>Phanerochaetaceae</taxon>
        <taxon>Phanerochaete</taxon>
    </lineage>
</organism>
<evidence type="ECO:0000313" key="3">
    <source>
        <dbReference type="Proteomes" id="UP000703269"/>
    </source>
</evidence>